<feature type="region of interest" description="Disordered" evidence="1">
    <location>
        <begin position="40"/>
        <end position="105"/>
    </location>
</feature>
<dbReference type="STRING" id="1081103.A0A0B2WFV6"/>
<feature type="compositionally biased region" description="Low complexity" evidence="1">
    <location>
        <begin position="81"/>
        <end position="97"/>
    </location>
</feature>
<dbReference type="RefSeq" id="XP_040675907.1">
    <property type="nucleotide sequence ID" value="XM_040826058.1"/>
</dbReference>
<gene>
    <name evidence="2" type="ORF">MAM_07260</name>
</gene>
<dbReference type="Proteomes" id="UP000030816">
    <property type="component" value="Unassembled WGS sequence"/>
</dbReference>
<evidence type="ECO:0000313" key="3">
    <source>
        <dbReference type="Proteomes" id="UP000030816"/>
    </source>
</evidence>
<dbReference type="AlphaFoldDB" id="A0A0B2WFV6"/>
<reference evidence="2 3" key="1">
    <citation type="journal article" date="2014" name="Proc. Natl. Acad. Sci. U.S.A.">
        <title>Trajectory and genomic determinants of fungal-pathogen speciation and host adaptation.</title>
        <authorList>
            <person name="Hu X."/>
            <person name="Xiao G."/>
            <person name="Zheng P."/>
            <person name="Shang Y."/>
            <person name="Su Y."/>
            <person name="Zhang X."/>
            <person name="Liu X."/>
            <person name="Zhan S."/>
            <person name="St Leger R.J."/>
            <person name="Wang C."/>
        </authorList>
    </citation>
    <scope>NUCLEOTIDE SEQUENCE [LARGE SCALE GENOMIC DNA]</scope>
    <source>
        <strain evidence="2 3">ARSEF 1941</strain>
    </source>
</reference>
<sequence>MWSAKLPKARFPSRPDALVPLTAMPARPFCISARLLAAKKKSTPATSSQVHKPHPTESEEDVAADRSPLDPLDAPKAGNVKAEAAAGSGKAKSSSSGQKPKTESK</sequence>
<evidence type="ECO:0000313" key="2">
    <source>
        <dbReference type="EMBL" id="KHN94841.1"/>
    </source>
</evidence>
<keyword evidence="3" id="KW-1185">Reference proteome</keyword>
<comment type="caution">
    <text evidence="2">The sequence shown here is derived from an EMBL/GenBank/DDBJ whole genome shotgun (WGS) entry which is preliminary data.</text>
</comment>
<proteinExistence type="predicted"/>
<dbReference type="EMBL" id="AZHE01000029">
    <property type="protein sequence ID" value="KHN94841.1"/>
    <property type="molecule type" value="Genomic_DNA"/>
</dbReference>
<dbReference type="HOGENOM" id="CLU_144942_0_0_1"/>
<protein>
    <submittedName>
        <fullName evidence="2">Uncharacterized protein</fullName>
    </submittedName>
</protein>
<organism evidence="2 3">
    <name type="scientific">Metarhizium album (strain ARSEF 1941)</name>
    <dbReference type="NCBI Taxonomy" id="1081103"/>
    <lineage>
        <taxon>Eukaryota</taxon>
        <taxon>Fungi</taxon>
        <taxon>Dikarya</taxon>
        <taxon>Ascomycota</taxon>
        <taxon>Pezizomycotina</taxon>
        <taxon>Sordariomycetes</taxon>
        <taxon>Hypocreomycetidae</taxon>
        <taxon>Hypocreales</taxon>
        <taxon>Clavicipitaceae</taxon>
        <taxon>Metarhizium</taxon>
    </lineage>
</organism>
<name>A0A0B2WFV6_METAS</name>
<dbReference type="GeneID" id="63741715"/>
<dbReference type="OrthoDB" id="4941104at2759"/>
<accession>A0A0B2WFV6</accession>
<evidence type="ECO:0000256" key="1">
    <source>
        <dbReference type="SAM" id="MobiDB-lite"/>
    </source>
</evidence>